<dbReference type="STRING" id="671143.DAMO_0816"/>
<dbReference type="EMBL" id="FP565575">
    <property type="protein sequence ID" value="CBE67879.1"/>
    <property type="molecule type" value="Genomic_DNA"/>
</dbReference>
<dbReference type="Proteomes" id="UP000006898">
    <property type="component" value="Chromosome"/>
</dbReference>
<evidence type="ECO:0000313" key="2">
    <source>
        <dbReference type="EMBL" id="CBE67879.1"/>
    </source>
</evidence>
<name>D5MLL3_METO1</name>
<gene>
    <name evidence="2" type="ORF">DAMO_0816</name>
</gene>
<dbReference type="HOGENOM" id="CLU_1297906_0_0_0"/>
<dbReference type="AlphaFoldDB" id="D5MLL3"/>
<reference evidence="2 3" key="1">
    <citation type="journal article" date="2010" name="Nature">
        <title>Nitrite-driven anaerobic methane oxidation by oxygenic bacteria.</title>
        <authorList>
            <person name="Ettwig K.F."/>
            <person name="Butler M.K."/>
            <person name="Le Paslier D."/>
            <person name="Pelletier E."/>
            <person name="Mangenot S."/>
            <person name="Kuypers M.M.M."/>
            <person name="Schreiber F."/>
            <person name="Dutilh B.E."/>
            <person name="Zedelius J."/>
            <person name="de Beer D."/>
            <person name="Gloerich J."/>
            <person name="Wessels H.J.C.T."/>
            <person name="van Allen T."/>
            <person name="Luesken F."/>
            <person name="Wu M."/>
            <person name="van de Pas-Schoonen K.T."/>
            <person name="Op den Camp H.J.M."/>
            <person name="Janssen-Megens E.M."/>
            <person name="Francoijs K-J."/>
            <person name="Stunnenberg H."/>
            <person name="Weissenbach J."/>
            <person name="Jetten M.S.M."/>
            <person name="Strous M."/>
        </authorList>
    </citation>
    <scope>NUCLEOTIDE SEQUENCE [LARGE SCALE GENOMIC DNA]</scope>
</reference>
<feature type="region of interest" description="Disordered" evidence="1">
    <location>
        <begin position="75"/>
        <end position="94"/>
    </location>
</feature>
<organism evidence="2 3">
    <name type="scientific">Methylomirabilis oxygeniifera</name>
    <dbReference type="NCBI Taxonomy" id="671143"/>
    <lineage>
        <taxon>Bacteria</taxon>
        <taxon>Candidatus Methylomirabilota</taxon>
        <taxon>Candidatus Methylomirabilia</taxon>
        <taxon>Candidatus Methylomirabilales</taxon>
        <taxon>Candidatus Methylomirabilaceae</taxon>
        <taxon>Candidatus Methylomirabilis</taxon>
    </lineage>
</organism>
<protein>
    <submittedName>
        <fullName evidence="2">Uncharacterized protein</fullName>
    </submittedName>
</protein>
<dbReference type="KEGG" id="mox:DAMO_0816"/>
<proteinExistence type="predicted"/>
<accession>D5MLL3</accession>
<evidence type="ECO:0000313" key="3">
    <source>
        <dbReference type="Proteomes" id="UP000006898"/>
    </source>
</evidence>
<evidence type="ECO:0000256" key="1">
    <source>
        <dbReference type="SAM" id="MobiDB-lite"/>
    </source>
</evidence>
<sequence>MNPESLHSEPKRRRQIMVACIAVVVSLIVAVAALANAQAVRNHLCYEHRMNMFCTIAQIGESDMRVFAWYPEARPSGPPRSNPTSHRNGVAPPRILSEIPPYEKRSYGTSFPSGTRQWLYWQARLTARAAPGSVIKFLAHWTTYGAGGRSVAGGVVEAAWGAEDPTVMIIGPADDDPIRTVGQFPPGHYEIVLKVYGNQLAESEVRGGFDVH</sequence>